<dbReference type="SMART" id="SM00369">
    <property type="entry name" value="LRR_TYP"/>
    <property type="match status" value="4"/>
</dbReference>
<evidence type="ECO:0000313" key="7">
    <source>
        <dbReference type="EMBL" id="KAI1718034.1"/>
    </source>
</evidence>
<keyword evidence="8" id="KW-1185">Reference proteome</keyword>
<name>A0AAD4N955_9BILA</name>
<feature type="transmembrane region" description="Helical" evidence="5">
    <location>
        <begin position="503"/>
        <end position="521"/>
    </location>
</feature>
<dbReference type="InterPro" id="IPR032675">
    <property type="entry name" value="LRR_dom_sf"/>
</dbReference>
<dbReference type="InterPro" id="IPR003591">
    <property type="entry name" value="Leu-rich_rpt_typical-subtyp"/>
</dbReference>
<evidence type="ECO:0000256" key="3">
    <source>
        <dbReference type="ARBA" id="ARBA00022737"/>
    </source>
</evidence>
<dbReference type="GO" id="GO:0005615">
    <property type="term" value="C:extracellular space"/>
    <property type="evidence" value="ECO:0007669"/>
    <property type="project" value="TreeGrafter"/>
</dbReference>
<evidence type="ECO:0000313" key="8">
    <source>
        <dbReference type="Proteomes" id="UP001201812"/>
    </source>
</evidence>
<dbReference type="Pfam" id="PF13855">
    <property type="entry name" value="LRR_8"/>
    <property type="match status" value="2"/>
</dbReference>
<feature type="region of interest" description="Disordered" evidence="4">
    <location>
        <begin position="1"/>
        <end position="31"/>
    </location>
</feature>
<keyword evidence="1" id="KW-0433">Leucine-rich repeat</keyword>
<proteinExistence type="predicted"/>
<dbReference type="PANTHER" id="PTHR24373:SF370">
    <property type="entry name" value="FISH-LIPS, ISOFORM E"/>
    <property type="match status" value="1"/>
</dbReference>
<organism evidence="7 8">
    <name type="scientific">Ditylenchus destructor</name>
    <dbReference type="NCBI Taxonomy" id="166010"/>
    <lineage>
        <taxon>Eukaryota</taxon>
        <taxon>Metazoa</taxon>
        <taxon>Ecdysozoa</taxon>
        <taxon>Nematoda</taxon>
        <taxon>Chromadorea</taxon>
        <taxon>Rhabditida</taxon>
        <taxon>Tylenchina</taxon>
        <taxon>Tylenchomorpha</taxon>
        <taxon>Sphaerularioidea</taxon>
        <taxon>Anguinidae</taxon>
        <taxon>Anguininae</taxon>
        <taxon>Ditylenchus</taxon>
    </lineage>
</organism>
<dbReference type="SMART" id="SM00082">
    <property type="entry name" value="LRRCT"/>
    <property type="match status" value="1"/>
</dbReference>
<feature type="transmembrane region" description="Helical" evidence="5">
    <location>
        <begin position="138"/>
        <end position="160"/>
    </location>
</feature>
<dbReference type="Gene3D" id="3.80.10.10">
    <property type="entry name" value="Ribonuclease Inhibitor"/>
    <property type="match status" value="2"/>
</dbReference>
<feature type="compositionally biased region" description="Polar residues" evidence="4">
    <location>
        <begin position="14"/>
        <end position="28"/>
    </location>
</feature>
<gene>
    <name evidence="7" type="ORF">DdX_06447</name>
</gene>
<dbReference type="SUPFAM" id="SSF52058">
    <property type="entry name" value="L domain-like"/>
    <property type="match status" value="1"/>
</dbReference>
<keyword evidence="3" id="KW-0677">Repeat</keyword>
<comment type="caution">
    <text evidence="7">The sequence shown here is derived from an EMBL/GenBank/DDBJ whole genome shotgun (WGS) entry which is preliminary data.</text>
</comment>
<evidence type="ECO:0000256" key="2">
    <source>
        <dbReference type="ARBA" id="ARBA00022729"/>
    </source>
</evidence>
<keyword evidence="5" id="KW-0812">Transmembrane</keyword>
<dbReference type="AlphaFoldDB" id="A0AAD4N955"/>
<evidence type="ECO:0000256" key="5">
    <source>
        <dbReference type="SAM" id="Phobius"/>
    </source>
</evidence>
<accession>A0AAD4N955</accession>
<feature type="domain" description="LRRCT" evidence="6">
    <location>
        <begin position="447"/>
        <end position="498"/>
    </location>
</feature>
<dbReference type="InterPro" id="IPR050328">
    <property type="entry name" value="Dev_Immune_Receptor"/>
</dbReference>
<sequence>MHKLCPTCPEKIGESSTGGTMTSLSQTKPDPPHCRRINGWQCPWDVMQALSWITIPLMCGVSILITLPLPHYPIVPILIGTFYGWNVLLVLILTSKLKGRNIVGNATNVSLDMITTANGLIPVLDRETTEPFRYDGGVIILDSVSWTVASVICILCYATVFGFTAHLLNFHFMLLRTGLTTISYIQQKRQMQITNAGKPMTQRSIPTISANVPTIIVLAFCMCLQFVSCRQRLPPSQYVATCFPGCHCNATVVECVGLGESNTQLFRHVAPQIYPKLDTLVVTGNQFGVLEDENLFGGTNDRHKQLTLVNLSNNAISSLGAQSLIGMPRVEYLYLSNNRLESVQDEPFNFMTSLKYLDLSRVFGKHISVKAKADLLRQMFKNNHSFIDLQEVILSGNELGFLHRDTFCNVKGLMRLKLDNNQLTTFDFDPNCFANLPSLDSIDVSKNPLKCDCDLREFHVFAIDEVNDFLNQDATTCASPLKLRGKKFFELDTVDLCRYGGGLWRWILLILFAAGVIIGYYRFCREIDLSMAPNWIKEKWNHARNSQLRVPLMTDSTGYSQLKETHENQNDRHVEPAFV</sequence>
<evidence type="ECO:0000256" key="1">
    <source>
        <dbReference type="ARBA" id="ARBA00022614"/>
    </source>
</evidence>
<evidence type="ECO:0000256" key="4">
    <source>
        <dbReference type="SAM" id="MobiDB-lite"/>
    </source>
</evidence>
<keyword evidence="5" id="KW-0472">Membrane</keyword>
<protein>
    <submittedName>
        <fullName evidence="7">Leucine rich repeat domain-containing protein</fullName>
    </submittedName>
</protein>
<evidence type="ECO:0000259" key="6">
    <source>
        <dbReference type="SMART" id="SM00082"/>
    </source>
</evidence>
<dbReference type="InterPro" id="IPR001611">
    <property type="entry name" value="Leu-rich_rpt"/>
</dbReference>
<dbReference type="EMBL" id="JAKKPZ010000008">
    <property type="protein sequence ID" value="KAI1718034.1"/>
    <property type="molecule type" value="Genomic_DNA"/>
</dbReference>
<dbReference type="Proteomes" id="UP001201812">
    <property type="component" value="Unassembled WGS sequence"/>
</dbReference>
<keyword evidence="5" id="KW-1133">Transmembrane helix</keyword>
<reference evidence="7" key="1">
    <citation type="submission" date="2022-01" db="EMBL/GenBank/DDBJ databases">
        <title>Genome Sequence Resource for Two Populations of Ditylenchus destructor, the Migratory Endoparasitic Phytonematode.</title>
        <authorList>
            <person name="Zhang H."/>
            <person name="Lin R."/>
            <person name="Xie B."/>
        </authorList>
    </citation>
    <scope>NUCLEOTIDE SEQUENCE</scope>
    <source>
        <strain evidence="7">BazhouSP</strain>
    </source>
</reference>
<keyword evidence="2" id="KW-0732">Signal</keyword>
<dbReference type="InterPro" id="IPR000483">
    <property type="entry name" value="Cys-rich_flank_reg_C"/>
</dbReference>
<dbReference type="GO" id="GO:0031012">
    <property type="term" value="C:extracellular matrix"/>
    <property type="evidence" value="ECO:0007669"/>
    <property type="project" value="TreeGrafter"/>
</dbReference>
<feature type="transmembrane region" description="Helical" evidence="5">
    <location>
        <begin position="73"/>
        <end position="93"/>
    </location>
</feature>
<dbReference type="PANTHER" id="PTHR24373">
    <property type="entry name" value="SLIT RELATED LEUCINE-RICH REPEAT NEURONAL PROTEIN"/>
    <property type="match status" value="1"/>
</dbReference>
<feature type="transmembrane region" description="Helical" evidence="5">
    <location>
        <begin position="49"/>
        <end position="67"/>
    </location>
</feature>